<proteinExistence type="predicted"/>
<dbReference type="HOGENOM" id="CLU_945287_0_0_2"/>
<dbReference type="EMBL" id="CP001687">
    <property type="protein sequence ID" value="ACV12689.1"/>
    <property type="molecule type" value="Genomic_DNA"/>
</dbReference>
<dbReference type="AlphaFoldDB" id="C7NMZ1"/>
<keyword evidence="2" id="KW-1133">Transmembrane helix</keyword>
<protein>
    <submittedName>
        <fullName evidence="3">Uncharacterized protein</fullName>
    </submittedName>
</protein>
<feature type="transmembrane region" description="Helical" evidence="2">
    <location>
        <begin position="167"/>
        <end position="191"/>
    </location>
</feature>
<reference evidence="3 4" key="1">
    <citation type="journal article" date="2009" name="Stand. Genomic Sci.">
        <title>Complete genome sequence of Halorhabdus utahensis type strain (AX-2).</title>
        <authorList>
            <person name="Anderson I."/>
            <person name="Tindall B.J."/>
            <person name="Pomrenke H."/>
            <person name="Goker M."/>
            <person name="Lapidus A."/>
            <person name="Nolan M."/>
            <person name="Copeland A."/>
            <person name="Glavina Del Rio T."/>
            <person name="Chen F."/>
            <person name="Tice H."/>
            <person name="Cheng J.F."/>
            <person name="Lucas S."/>
            <person name="Chertkov O."/>
            <person name="Bruce D."/>
            <person name="Brettin T."/>
            <person name="Detter J.C."/>
            <person name="Han C."/>
            <person name="Goodwin L."/>
            <person name="Land M."/>
            <person name="Hauser L."/>
            <person name="Chang Y.J."/>
            <person name="Jeffries C.D."/>
            <person name="Pitluck S."/>
            <person name="Pati A."/>
            <person name="Mavromatis K."/>
            <person name="Ivanova N."/>
            <person name="Ovchinnikova G."/>
            <person name="Chen A."/>
            <person name="Palaniappan K."/>
            <person name="Chain P."/>
            <person name="Rohde M."/>
            <person name="Bristow J."/>
            <person name="Eisen J.A."/>
            <person name="Markowitz V."/>
            <person name="Hugenholtz P."/>
            <person name="Kyrpides N.C."/>
            <person name="Klenk H.P."/>
        </authorList>
    </citation>
    <scope>NUCLEOTIDE SEQUENCE [LARGE SCALE GENOMIC DNA]</scope>
    <source>
        <strain evidence="4">DSM 12940 / JCM 11049 / AX-2</strain>
    </source>
</reference>
<feature type="region of interest" description="Disordered" evidence="1">
    <location>
        <begin position="265"/>
        <end position="294"/>
    </location>
</feature>
<feature type="transmembrane region" description="Helical" evidence="2">
    <location>
        <begin position="207"/>
        <end position="228"/>
    </location>
</feature>
<feature type="transmembrane region" description="Helical" evidence="2">
    <location>
        <begin position="95"/>
        <end position="116"/>
    </location>
</feature>
<keyword evidence="2" id="KW-0472">Membrane</keyword>
<evidence type="ECO:0000313" key="3">
    <source>
        <dbReference type="EMBL" id="ACV12689.1"/>
    </source>
</evidence>
<keyword evidence="4" id="KW-1185">Reference proteome</keyword>
<name>C7NMZ1_HALUD</name>
<accession>C7NMZ1</accession>
<feature type="region of interest" description="Disordered" evidence="1">
    <location>
        <begin position="1"/>
        <end position="45"/>
    </location>
</feature>
<organism evidence="3 4">
    <name type="scientific">Halorhabdus utahensis (strain DSM 12940 / JCM 11049 / AX-2)</name>
    <dbReference type="NCBI Taxonomy" id="519442"/>
    <lineage>
        <taxon>Archaea</taxon>
        <taxon>Methanobacteriati</taxon>
        <taxon>Methanobacteriota</taxon>
        <taxon>Stenosarchaea group</taxon>
        <taxon>Halobacteria</taxon>
        <taxon>Halobacteriales</taxon>
        <taxon>Haloarculaceae</taxon>
        <taxon>Halorhabdus</taxon>
    </lineage>
</organism>
<feature type="compositionally biased region" description="Basic and acidic residues" evidence="1">
    <location>
        <begin position="14"/>
        <end position="28"/>
    </location>
</feature>
<dbReference type="KEGG" id="hut:Huta_2525"/>
<dbReference type="STRING" id="519442.Huta_2525"/>
<keyword evidence="2" id="KW-0812">Transmembrane</keyword>
<feature type="transmembrane region" description="Helical" evidence="2">
    <location>
        <begin position="65"/>
        <end position="83"/>
    </location>
</feature>
<gene>
    <name evidence="3" type="ordered locus">Huta_2525</name>
</gene>
<dbReference type="OrthoDB" id="383143at2157"/>
<evidence type="ECO:0000256" key="1">
    <source>
        <dbReference type="SAM" id="MobiDB-lite"/>
    </source>
</evidence>
<feature type="compositionally biased region" description="Acidic residues" evidence="1">
    <location>
        <begin position="29"/>
        <end position="40"/>
    </location>
</feature>
<evidence type="ECO:0000256" key="2">
    <source>
        <dbReference type="SAM" id="Phobius"/>
    </source>
</evidence>
<dbReference type="Proteomes" id="UP000002071">
    <property type="component" value="Chromosome"/>
</dbReference>
<sequence length="294" mass="31751">MSDWSPDGSDGGWSEDRSETEWGTHETDVEWAADESETETEQQRLPGPRVLPTFRWAVSVLRESPFLLVVALVASSVTLVALQSPVELFAVGGDLLRWGVLFLDIALVAALAAVVAEDTFEDRHRTVVAQLGAFLESLPAVLLTAILFAFPILFGVSFLLSDGYLPYKLVIAVLGGYLMAELLVVVSAVVLDRSMRQGRTAFAESRLVALGLFLVLTLGHAPIVLLSPTLAEPVLAMVLAVWAGVVTVVVSLAYTRVYVIHGPKKQRQSGSQGGGIPREMEGRHGMWQQQSDGA</sequence>
<evidence type="ECO:0000313" key="4">
    <source>
        <dbReference type="Proteomes" id="UP000002071"/>
    </source>
</evidence>
<feature type="transmembrane region" description="Helical" evidence="2">
    <location>
        <begin position="137"/>
        <end position="161"/>
    </location>
</feature>
<feature type="transmembrane region" description="Helical" evidence="2">
    <location>
        <begin position="234"/>
        <end position="259"/>
    </location>
</feature>